<evidence type="ECO:0000256" key="1">
    <source>
        <dbReference type="ARBA" id="ARBA00022737"/>
    </source>
</evidence>
<accession>A0A8S0QC80</accession>
<dbReference type="PANTHER" id="PTHR47926:SF468">
    <property type="entry name" value="PENTATRICOPEPTIDE REPEAT-CONTAINING PROTEIN"/>
    <property type="match status" value="1"/>
</dbReference>
<keyword evidence="4" id="KW-1185">Reference proteome</keyword>
<evidence type="ECO:0000313" key="4">
    <source>
        <dbReference type="Proteomes" id="UP000594638"/>
    </source>
</evidence>
<dbReference type="Pfam" id="PF12854">
    <property type="entry name" value="PPR_1"/>
    <property type="match status" value="1"/>
</dbReference>
<dbReference type="EMBL" id="CACTIH010001833">
    <property type="protein sequence ID" value="CAA2965002.1"/>
    <property type="molecule type" value="Genomic_DNA"/>
</dbReference>
<organism evidence="3 4">
    <name type="scientific">Olea europaea subsp. europaea</name>
    <dbReference type="NCBI Taxonomy" id="158383"/>
    <lineage>
        <taxon>Eukaryota</taxon>
        <taxon>Viridiplantae</taxon>
        <taxon>Streptophyta</taxon>
        <taxon>Embryophyta</taxon>
        <taxon>Tracheophyta</taxon>
        <taxon>Spermatophyta</taxon>
        <taxon>Magnoliopsida</taxon>
        <taxon>eudicotyledons</taxon>
        <taxon>Gunneridae</taxon>
        <taxon>Pentapetalae</taxon>
        <taxon>asterids</taxon>
        <taxon>lamiids</taxon>
        <taxon>Lamiales</taxon>
        <taxon>Oleaceae</taxon>
        <taxon>Oleeae</taxon>
        <taxon>Olea</taxon>
    </lineage>
</organism>
<dbReference type="Pfam" id="PF13041">
    <property type="entry name" value="PPR_2"/>
    <property type="match status" value="3"/>
</dbReference>
<dbReference type="Pfam" id="PF20431">
    <property type="entry name" value="E_motif"/>
    <property type="match status" value="1"/>
</dbReference>
<feature type="repeat" description="PPR" evidence="2">
    <location>
        <begin position="305"/>
        <end position="339"/>
    </location>
</feature>
<comment type="caution">
    <text evidence="3">The sequence shown here is derived from an EMBL/GenBank/DDBJ whole genome shotgun (WGS) entry which is preliminary data.</text>
</comment>
<dbReference type="Gramene" id="OE9A073385T1">
    <property type="protein sequence ID" value="OE9A073385C1"/>
    <property type="gene ID" value="OE9A073385"/>
</dbReference>
<dbReference type="Gene3D" id="1.25.40.10">
    <property type="entry name" value="Tetratricopeptide repeat domain"/>
    <property type="match status" value="5"/>
</dbReference>
<dbReference type="Proteomes" id="UP000594638">
    <property type="component" value="Unassembled WGS sequence"/>
</dbReference>
<dbReference type="OrthoDB" id="185373at2759"/>
<dbReference type="InterPro" id="IPR002885">
    <property type="entry name" value="PPR_rpt"/>
</dbReference>
<dbReference type="InterPro" id="IPR011990">
    <property type="entry name" value="TPR-like_helical_dom_sf"/>
</dbReference>
<dbReference type="GO" id="GO:0009451">
    <property type="term" value="P:RNA modification"/>
    <property type="evidence" value="ECO:0007669"/>
    <property type="project" value="InterPro"/>
</dbReference>
<protein>
    <submittedName>
        <fullName evidence="3">Pentatricopeptide repeat-containing At5g46460, mitochondrial</fullName>
    </submittedName>
</protein>
<dbReference type="Pfam" id="PF01535">
    <property type="entry name" value="PPR"/>
    <property type="match status" value="3"/>
</dbReference>
<keyword evidence="1" id="KW-0677">Repeat</keyword>
<feature type="repeat" description="PPR" evidence="2">
    <location>
        <begin position="111"/>
        <end position="145"/>
    </location>
</feature>
<dbReference type="SUPFAM" id="SSF48452">
    <property type="entry name" value="TPR-like"/>
    <property type="match status" value="1"/>
</dbReference>
<proteinExistence type="predicted"/>
<dbReference type="NCBIfam" id="TIGR00756">
    <property type="entry name" value="PPR"/>
    <property type="match status" value="7"/>
</dbReference>
<gene>
    <name evidence="3" type="ORF">OLEA9_A073385</name>
</gene>
<feature type="repeat" description="PPR" evidence="2">
    <location>
        <begin position="406"/>
        <end position="440"/>
    </location>
</feature>
<feature type="repeat" description="PPR" evidence="2">
    <location>
        <begin position="173"/>
        <end position="207"/>
    </location>
</feature>
<dbReference type="GO" id="GO:0003723">
    <property type="term" value="F:RNA binding"/>
    <property type="evidence" value="ECO:0007669"/>
    <property type="project" value="InterPro"/>
</dbReference>
<dbReference type="PROSITE" id="PS51375">
    <property type="entry name" value="PPR"/>
    <property type="match status" value="5"/>
</dbReference>
<dbReference type="AlphaFoldDB" id="A0A8S0QC80"/>
<dbReference type="PANTHER" id="PTHR47926">
    <property type="entry name" value="PENTATRICOPEPTIDE REPEAT-CONTAINING PROTEIN"/>
    <property type="match status" value="1"/>
</dbReference>
<evidence type="ECO:0000256" key="2">
    <source>
        <dbReference type="PROSITE-ProRule" id="PRU00708"/>
    </source>
</evidence>
<dbReference type="InterPro" id="IPR046848">
    <property type="entry name" value="E_motif"/>
</dbReference>
<dbReference type="FunFam" id="1.25.40.10:FF:000090">
    <property type="entry name" value="Pentatricopeptide repeat-containing protein, chloroplastic"/>
    <property type="match status" value="1"/>
</dbReference>
<sequence length="587" mass="65665">MTTFRAIFKTFQLFPISLTTQTVNLSATFTKQSKSFMGIAENFKRSTTFSGNYISVLCDHLKNQRLQEARALFDKIPFSNVRLLTKMISCYVENCRLEEALKLFDKMPDKDTVLWNLMIKGCIDWGNLEMGLRLFSEMPEKNVVSCTTVMNGLLKFGRVEKAKRLFEEMPVRDIAAWNAMIHGYFENGRVEEALTLFDGMPNRNVISWTSIISGLGQHGRNCEALSIFWKMVGLGMRPTSSTFACAITACANIGELCLGSQVHGHVMKLGCVFDVYVIASLITLYANCKEMNYSFKVFDEKLHMNVVTWTSLLTGYGVNGKHGDALKVFGDMIRLGVIPNQSSFTSALNSCCEMKAVAWGKEIHGAAIKLGFERDVYVGNTLVLLYTACGNISNGLSKFNEIAEKNIVSWNTIIVGCAQHGYGKWALTLFSQMVKARVDPDDITFTGLLNACSHSGMLREGICFFEYLCQCTAMEKKLEHFACMVDVLCRNGKLDEAEELVKTMPIEANLSIWLALLNGCRMHSNLEVAERACSNILDRDPRCSAAYVLLSNTYASAGRWADVSRIRKNMKNSDSIKQPGCSWVTEK</sequence>
<evidence type="ECO:0000313" key="3">
    <source>
        <dbReference type="EMBL" id="CAA2965002.1"/>
    </source>
</evidence>
<reference evidence="3 4" key="1">
    <citation type="submission" date="2019-12" db="EMBL/GenBank/DDBJ databases">
        <authorList>
            <person name="Alioto T."/>
            <person name="Alioto T."/>
            <person name="Gomez Garrido J."/>
        </authorList>
    </citation>
    <scope>NUCLEOTIDE SEQUENCE [LARGE SCALE GENOMIC DNA]</scope>
</reference>
<dbReference type="InterPro" id="IPR046960">
    <property type="entry name" value="PPR_At4g14850-like_plant"/>
</dbReference>
<feature type="repeat" description="PPR" evidence="2">
    <location>
        <begin position="80"/>
        <end position="110"/>
    </location>
</feature>
<name>A0A8S0QC80_OLEEU</name>
<dbReference type="FunFam" id="1.25.40.10:FF:000344">
    <property type="entry name" value="Pentatricopeptide repeat-containing protein"/>
    <property type="match status" value="1"/>
</dbReference>